<dbReference type="SUPFAM" id="SSF51206">
    <property type="entry name" value="cAMP-binding domain-like"/>
    <property type="match status" value="1"/>
</dbReference>
<proteinExistence type="predicted"/>
<dbReference type="InterPro" id="IPR006916">
    <property type="entry name" value="POPDC1-3"/>
</dbReference>
<evidence type="ECO:0000256" key="4">
    <source>
        <dbReference type="ARBA" id="ARBA00022473"/>
    </source>
</evidence>
<keyword evidence="6" id="KW-0965">Cell junction</keyword>
<dbReference type="EMBL" id="HBIJ01016654">
    <property type="protein sequence ID" value="CAE0370326.1"/>
    <property type="molecule type" value="Transcribed_RNA"/>
</dbReference>
<evidence type="ECO:0000256" key="1">
    <source>
        <dbReference type="ARBA" id="ARBA00004124"/>
    </source>
</evidence>
<dbReference type="PANTHER" id="PTHR12101:SF17">
    <property type="entry name" value="BLOOD VESSEL EPICARDIAL SUBSTANCE"/>
    <property type="match status" value="1"/>
</dbReference>
<evidence type="ECO:0000256" key="7">
    <source>
        <dbReference type="ARBA" id="ARBA00023180"/>
    </source>
</evidence>
<feature type="domain" description="Cyclic nucleotide-binding" evidence="10">
    <location>
        <begin position="214"/>
        <end position="296"/>
    </location>
</feature>
<keyword evidence="4" id="KW-0217">Developmental protein</keyword>
<evidence type="ECO:0000256" key="6">
    <source>
        <dbReference type="ARBA" id="ARBA00022949"/>
    </source>
</evidence>
<evidence type="ECO:0000256" key="5">
    <source>
        <dbReference type="ARBA" id="ARBA00022889"/>
    </source>
</evidence>
<protein>
    <recommendedName>
        <fullName evidence="10">Cyclic nucleotide-binding domain-containing protein</fullName>
    </recommendedName>
</protein>
<accession>A0A6S8DZX4</accession>
<evidence type="ECO:0000256" key="3">
    <source>
        <dbReference type="ARBA" id="ARBA00022427"/>
    </source>
</evidence>
<evidence type="ECO:0000313" key="11">
    <source>
        <dbReference type="EMBL" id="CAE0370326.1"/>
    </source>
</evidence>
<dbReference type="InterPro" id="IPR014710">
    <property type="entry name" value="RmlC-like_jellyroll"/>
</dbReference>
<dbReference type="GO" id="GO:0007155">
    <property type="term" value="P:cell adhesion"/>
    <property type="evidence" value="ECO:0007669"/>
    <property type="project" value="UniProtKB-KW"/>
</dbReference>
<feature type="signal peptide" evidence="9">
    <location>
        <begin position="1"/>
        <end position="15"/>
    </location>
</feature>
<comment type="subcellular location">
    <subcellularLocation>
        <location evidence="2">Cell junction</location>
        <location evidence="2">Tight junction</location>
    </subcellularLocation>
    <subcellularLocation>
        <location evidence="1">Lateral cell membrane</location>
    </subcellularLocation>
</comment>
<name>A0A6S8DZX4_9STRA</name>
<dbReference type="EMBL" id="HBIJ01016655">
    <property type="protein sequence ID" value="CAE0370327.1"/>
    <property type="molecule type" value="Transcribed_RNA"/>
</dbReference>
<dbReference type="CDD" id="cd00038">
    <property type="entry name" value="CAP_ED"/>
    <property type="match status" value="1"/>
</dbReference>
<evidence type="ECO:0000259" key="10">
    <source>
        <dbReference type="PROSITE" id="PS50042"/>
    </source>
</evidence>
<dbReference type="InterPro" id="IPR018490">
    <property type="entry name" value="cNMP-bd_dom_sf"/>
</dbReference>
<sequence length="556" mass="61760">MFCGCLLFQVGLSFSLQTAEWKKRPFVVKCKLTSVRTTDGNAMLEGDSIYEKEENKKKLIRALTSLDQGDFRWELITRTKGRRLKLWEKAVLSGLFIGIAIAVQEILSPRQTIAEHLAYLATFFAFSIGEPIGYRSIAIATSAIDVASNDINNGFVAVDDAIPDVYNVIFILVNSYYVMRYTLNKINAIRSILDPIEEELYSRCFEPLGVGAYQYLKLLDRAEWFQTKSNRTALTIQGEPVDALYVSITGSFDVSSNGLTIASIGPFQIIGEAATLENLQSKDGTFHQSARATVTAEKDSVYIKWSHTCLFELQQTDEEFAKVIRLAIARTLSHKLKSARRTTTKLVSTTTPQNEYMPTSDVKLLQPLLAPDEERLYLACLAKNGWDDIQIAADFLRLANKQTSNSILIGNGDQFIALAQGNARVYDEQGVQVLKIQAPSLVGAERFLENLIIFNGKSSGIRSSTATDNTLTSCAHLVELEPRATAFIWNLNLLTDAIRNQPKLKTALNRLYLSTWTTATKKAQTLFLSSPDEIEDEVDSSPSFSESSSGGDDITL</sequence>
<dbReference type="AlphaFoldDB" id="A0A6S8DZX4"/>
<keyword evidence="9" id="KW-0732">Signal</keyword>
<evidence type="ECO:0000256" key="9">
    <source>
        <dbReference type="SAM" id="SignalP"/>
    </source>
</evidence>
<keyword evidence="7" id="KW-0325">Glycoprotein</keyword>
<evidence type="ECO:0000256" key="2">
    <source>
        <dbReference type="ARBA" id="ARBA00004435"/>
    </source>
</evidence>
<dbReference type="PANTHER" id="PTHR12101">
    <property type="entry name" value="POPEYE DOMAIN CONTAINING PROTEIN"/>
    <property type="match status" value="1"/>
</dbReference>
<dbReference type="GO" id="GO:0030552">
    <property type="term" value="F:cAMP binding"/>
    <property type="evidence" value="ECO:0007669"/>
    <property type="project" value="TreeGrafter"/>
</dbReference>
<feature type="compositionally biased region" description="Low complexity" evidence="8">
    <location>
        <begin position="540"/>
        <end position="556"/>
    </location>
</feature>
<reference evidence="11" key="1">
    <citation type="submission" date="2021-01" db="EMBL/GenBank/DDBJ databases">
        <authorList>
            <person name="Corre E."/>
            <person name="Pelletier E."/>
            <person name="Niang G."/>
            <person name="Scheremetjew M."/>
            <person name="Finn R."/>
            <person name="Kale V."/>
            <person name="Holt S."/>
            <person name="Cochrane G."/>
            <person name="Meng A."/>
            <person name="Brown T."/>
            <person name="Cohen L."/>
        </authorList>
    </citation>
    <scope>NUCLEOTIDE SEQUENCE</scope>
    <source>
        <strain evidence="11">CCMP1510</strain>
    </source>
</reference>
<keyword evidence="3" id="KW-0796">Tight junction</keyword>
<dbReference type="GO" id="GO:0016328">
    <property type="term" value="C:lateral plasma membrane"/>
    <property type="evidence" value="ECO:0007669"/>
    <property type="project" value="UniProtKB-SubCell"/>
</dbReference>
<keyword evidence="5" id="KW-0130">Cell adhesion</keyword>
<dbReference type="GO" id="GO:0005923">
    <property type="term" value="C:bicellular tight junction"/>
    <property type="evidence" value="ECO:0007669"/>
    <property type="project" value="UniProtKB-SubCell"/>
</dbReference>
<gene>
    <name evidence="11" type="ORF">ALAG00032_LOCUS11103</name>
    <name evidence="12" type="ORF">ALAG00032_LOCUS11104</name>
</gene>
<feature type="region of interest" description="Disordered" evidence="8">
    <location>
        <begin position="532"/>
        <end position="556"/>
    </location>
</feature>
<dbReference type="Gene3D" id="2.60.120.10">
    <property type="entry name" value="Jelly Rolls"/>
    <property type="match status" value="1"/>
</dbReference>
<dbReference type="InterPro" id="IPR000595">
    <property type="entry name" value="cNMP-bd_dom"/>
</dbReference>
<feature type="chain" id="PRO_5035676553" description="Cyclic nucleotide-binding domain-containing protein" evidence="9">
    <location>
        <begin position="16"/>
        <end position="556"/>
    </location>
</feature>
<organism evidence="11">
    <name type="scientific">Aureoumbra lagunensis</name>
    <dbReference type="NCBI Taxonomy" id="44058"/>
    <lineage>
        <taxon>Eukaryota</taxon>
        <taxon>Sar</taxon>
        <taxon>Stramenopiles</taxon>
        <taxon>Ochrophyta</taxon>
        <taxon>Pelagophyceae</taxon>
        <taxon>Pelagomonadales</taxon>
        <taxon>Aureoumbra</taxon>
    </lineage>
</organism>
<evidence type="ECO:0000313" key="12">
    <source>
        <dbReference type="EMBL" id="CAE0370327.1"/>
    </source>
</evidence>
<evidence type="ECO:0000256" key="8">
    <source>
        <dbReference type="SAM" id="MobiDB-lite"/>
    </source>
</evidence>
<dbReference type="PROSITE" id="PS50042">
    <property type="entry name" value="CNMP_BINDING_3"/>
    <property type="match status" value="1"/>
</dbReference>